<dbReference type="Proteomes" id="UP000605144">
    <property type="component" value="Unassembled WGS sequence"/>
</dbReference>
<proteinExistence type="predicted"/>
<dbReference type="EMBL" id="DQSV01000077">
    <property type="protein sequence ID" value="HIP17447.1"/>
    <property type="molecule type" value="Genomic_DNA"/>
</dbReference>
<sequence length="316" mass="36690">MENWDKKTLLGEISNKVKEIRNNLNLRPINFEIVDIEIFYGNECCGESNKNNKINRKTLFLKIYTLTRSDKSAIIGPGGWVVGRLRETLKNKFKKNLIIIVEDYVDKLISEEKRKNAISILKGIGLKKGQEVLYLLQCSYDLSVLGVLRDYFKVFALSLDIGPVVLPPKNKELIETYVYENDIPHEFITPIKLNKKDILMGLAEYPCDTICNKMNKYILKESINRNINHIINNHISEKIKRDEVTSVYFINFLKVFQLKKNSLRSEYLNCPLMIQSYRKNKNVKIKLIKEIVSETYNGLMEPTEGSEKIMDIAKKT</sequence>
<comment type="caution">
    <text evidence="1">The sequence shown here is derived from an EMBL/GenBank/DDBJ whole genome shotgun (WGS) entry which is preliminary data.</text>
</comment>
<evidence type="ECO:0000313" key="2">
    <source>
        <dbReference type="Proteomes" id="UP000605144"/>
    </source>
</evidence>
<organism evidence="1 2">
    <name type="scientific">Methanothermococcus okinawensis</name>
    <dbReference type="NCBI Taxonomy" id="155863"/>
    <lineage>
        <taxon>Archaea</taxon>
        <taxon>Methanobacteriati</taxon>
        <taxon>Methanobacteriota</taxon>
        <taxon>Methanomada group</taxon>
        <taxon>Methanococci</taxon>
        <taxon>Methanococcales</taxon>
        <taxon>Methanococcaceae</taxon>
        <taxon>Methanothermococcus</taxon>
    </lineage>
</organism>
<evidence type="ECO:0000313" key="1">
    <source>
        <dbReference type="EMBL" id="HIP17447.1"/>
    </source>
</evidence>
<dbReference type="AlphaFoldDB" id="A0A832YNL5"/>
<accession>A0A832YNL5</accession>
<protein>
    <submittedName>
        <fullName evidence="1">Uncharacterized protein</fullName>
    </submittedName>
</protein>
<gene>
    <name evidence="1" type="ORF">EYG76_04000</name>
</gene>
<reference evidence="1" key="1">
    <citation type="journal article" date="2020" name="ISME J.">
        <title>Gammaproteobacteria mediating utilization of methyl-, sulfur- and petroleum organic compounds in deep ocean hydrothermal plumes.</title>
        <authorList>
            <person name="Zhou Z."/>
            <person name="Liu Y."/>
            <person name="Pan J."/>
            <person name="Cron B.R."/>
            <person name="Toner B.M."/>
            <person name="Anantharaman K."/>
            <person name="Breier J.A."/>
            <person name="Dick G.J."/>
            <person name="Li M."/>
        </authorList>
    </citation>
    <scope>NUCLEOTIDE SEQUENCE</scope>
    <source>
        <strain evidence="1">SZUA-1385</strain>
    </source>
</reference>
<name>A0A832YNL5_9EURY</name>